<dbReference type="Pfam" id="PF05721">
    <property type="entry name" value="PhyH"/>
    <property type="match status" value="1"/>
</dbReference>
<accession>A0A381W4R5</accession>
<dbReference type="Gene3D" id="2.60.120.620">
    <property type="entry name" value="q2cbj1_9rhob like domain"/>
    <property type="match status" value="1"/>
</dbReference>
<evidence type="ECO:0000313" key="1">
    <source>
        <dbReference type="EMBL" id="SVA47494.1"/>
    </source>
</evidence>
<proteinExistence type="predicted"/>
<evidence type="ECO:0008006" key="2">
    <source>
        <dbReference type="Google" id="ProtNLM"/>
    </source>
</evidence>
<dbReference type="PANTHER" id="PTHR20883">
    <property type="entry name" value="PHYTANOYL-COA DIOXYGENASE DOMAIN CONTAINING 1"/>
    <property type="match status" value="1"/>
</dbReference>
<dbReference type="GO" id="GO:0016491">
    <property type="term" value="F:oxidoreductase activity"/>
    <property type="evidence" value="ECO:0007669"/>
    <property type="project" value="UniProtKB-ARBA"/>
</dbReference>
<sequence length="279" mass="31752">MVKKTPTELEKYLFDLNGYIKIKNAISKKELDACNKIINNLKSLKNGEWNGYVHGHNYGGKEGLNLQQIYEAGKPFEKLIDHSSWINHMLEFVGGKNTFDHQHGPLFIDENFANIRGPGEAIGIHSGNPEGIQRNHYRYQDGKFHCSQVNILIALNDIGPGDGGTIVIPSSHKSNIKHPEYKKNRMKKKGKVSSAENMTGSIEIYLKAGDVLLFVDSLCHGSAKRINKGERRIIVYRYGPSWGFFRHPYRPSKKLLNRLSNYQRKIVMPHEKILSPTKQ</sequence>
<dbReference type="EMBL" id="UINC01010698">
    <property type="protein sequence ID" value="SVA47494.1"/>
    <property type="molecule type" value="Genomic_DNA"/>
</dbReference>
<dbReference type="PANTHER" id="PTHR20883:SF48">
    <property type="entry name" value="ECTOINE DIOXYGENASE"/>
    <property type="match status" value="1"/>
</dbReference>
<dbReference type="InterPro" id="IPR008775">
    <property type="entry name" value="Phytyl_CoA_dOase-like"/>
</dbReference>
<dbReference type="GO" id="GO:0046872">
    <property type="term" value="F:metal ion binding"/>
    <property type="evidence" value="ECO:0007669"/>
    <property type="project" value="UniProtKB-ARBA"/>
</dbReference>
<gene>
    <name evidence="1" type="ORF">METZ01_LOCUS100348</name>
</gene>
<reference evidence="1" key="1">
    <citation type="submission" date="2018-05" db="EMBL/GenBank/DDBJ databases">
        <authorList>
            <person name="Lanie J.A."/>
            <person name="Ng W.-L."/>
            <person name="Kazmierczak K.M."/>
            <person name="Andrzejewski T.M."/>
            <person name="Davidsen T.M."/>
            <person name="Wayne K.J."/>
            <person name="Tettelin H."/>
            <person name="Glass J.I."/>
            <person name="Rusch D."/>
            <person name="Podicherti R."/>
            <person name="Tsui H.-C.T."/>
            <person name="Winkler M.E."/>
        </authorList>
    </citation>
    <scope>NUCLEOTIDE SEQUENCE</scope>
</reference>
<organism evidence="1">
    <name type="scientific">marine metagenome</name>
    <dbReference type="NCBI Taxonomy" id="408172"/>
    <lineage>
        <taxon>unclassified sequences</taxon>
        <taxon>metagenomes</taxon>
        <taxon>ecological metagenomes</taxon>
    </lineage>
</organism>
<dbReference type="SUPFAM" id="SSF51197">
    <property type="entry name" value="Clavaminate synthase-like"/>
    <property type="match status" value="1"/>
</dbReference>
<protein>
    <recommendedName>
        <fullName evidence="2">Fe2OG dioxygenase domain-containing protein</fullName>
    </recommendedName>
</protein>
<dbReference type="AlphaFoldDB" id="A0A381W4R5"/>
<name>A0A381W4R5_9ZZZZ</name>